<reference evidence="2 3" key="1">
    <citation type="submission" date="2018-06" db="EMBL/GenBank/DDBJ databases">
        <authorList>
            <consortium name="Pathogen Informatics"/>
            <person name="Doyle S."/>
        </authorList>
    </citation>
    <scope>NUCLEOTIDE SEQUENCE [LARGE SCALE GENOMIC DNA]</scope>
    <source>
        <strain evidence="2 3">NCTC13456</strain>
    </source>
</reference>
<gene>
    <name evidence="2" type="ORF">NCTC13456_02496</name>
</gene>
<sequence>MKNLVAAILLCSFSTINAQETSDYKYINIPEKFSGFDKDEYQLSNRLRYILTQKKYEVLPSDKSTWPEDVVLNPCLALNADILKVKSFLNNKLEVSFTDCSNKSIQKFEGTSKIKEFDKGYQEAIKLALNPLKSQNAKASVPMVKLEKAQTETTTAYIPEPIGTQVAATNLLTDGTTTYQIIELHNGGFMLMSENGNQVVATFKPTLKSGIYRVIVTKGNSNYFSVGYISGNTISYEVSENNTWKEIKLSAK</sequence>
<evidence type="ECO:0000313" key="3">
    <source>
        <dbReference type="Proteomes" id="UP000254737"/>
    </source>
</evidence>
<accession>A0A376GDJ4</accession>
<organism evidence="2 3">
    <name type="scientific">Empedobacter falsenii</name>
    <dbReference type="NCBI Taxonomy" id="343874"/>
    <lineage>
        <taxon>Bacteria</taxon>
        <taxon>Pseudomonadati</taxon>
        <taxon>Bacteroidota</taxon>
        <taxon>Flavobacteriia</taxon>
        <taxon>Flavobacteriales</taxon>
        <taxon>Weeksellaceae</taxon>
        <taxon>Empedobacter</taxon>
    </lineage>
</organism>
<dbReference type="RefSeq" id="WP_115000773.1">
    <property type="nucleotide sequence ID" value="NZ_UFXS01000001.1"/>
</dbReference>
<dbReference type="STRING" id="343874.GCA_000805695_02045"/>
<name>A0A376GDJ4_9FLAO</name>
<protein>
    <submittedName>
        <fullName evidence="2">Uncharacterized protein</fullName>
    </submittedName>
</protein>
<evidence type="ECO:0000313" key="2">
    <source>
        <dbReference type="EMBL" id="STD58869.1"/>
    </source>
</evidence>
<proteinExistence type="predicted"/>
<evidence type="ECO:0000256" key="1">
    <source>
        <dbReference type="SAM" id="SignalP"/>
    </source>
</evidence>
<dbReference type="EMBL" id="UFXS01000001">
    <property type="protein sequence ID" value="STD58869.1"/>
    <property type="molecule type" value="Genomic_DNA"/>
</dbReference>
<feature type="chain" id="PRO_5016705185" evidence="1">
    <location>
        <begin position="19"/>
        <end position="252"/>
    </location>
</feature>
<dbReference type="Proteomes" id="UP000254737">
    <property type="component" value="Unassembled WGS sequence"/>
</dbReference>
<dbReference type="AlphaFoldDB" id="A0A376GDJ4"/>
<keyword evidence="1" id="KW-0732">Signal</keyword>
<feature type="signal peptide" evidence="1">
    <location>
        <begin position="1"/>
        <end position="18"/>
    </location>
</feature>